<dbReference type="InterPro" id="IPR011060">
    <property type="entry name" value="RibuloseP-bd_barrel"/>
</dbReference>
<evidence type="ECO:0000256" key="1">
    <source>
        <dbReference type="ARBA" id="ARBA00006007"/>
    </source>
</evidence>
<proteinExistence type="inferred from homology"/>
<dbReference type="InterPro" id="IPR005137">
    <property type="entry name" value="BtpA"/>
</dbReference>
<sequence length="278" mass="28319">MAWNLQETFDTDSPILGMIHLPALPGSPGYDGTRGRIRTHVLEDAAALEAGGVDGIVVENFGDAPFYSDSVPKHTVAAMSAIATTLTSAVDVPVGINVLRNDAEAALSIAAAAGASFIRVNVHVGAAATDQGVLEGQAHETLRLRDRLEADVGILADVHVKHATPVGDASLERTALETAERGRADGLIVSGSGTGQKTGLKDIERVTTALEGLERDVPVFVGSGVTAETVGDCFAAGATGAIVGTALKTGGKTTNRVSSERVEAVCEAARAAAGETDG</sequence>
<reference evidence="2 3" key="1">
    <citation type="submission" date="2022-09" db="EMBL/GenBank/DDBJ databases">
        <title>Enrichment on poylsaccharides allowed isolation of novel metabolic and taxonomic groups of Haloarchaea.</title>
        <authorList>
            <person name="Sorokin D.Y."/>
            <person name="Elcheninov A.G."/>
            <person name="Khizhniak T.V."/>
            <person name="Kolganova T.V."/>
            <person name="Kublanov I.V."/>
        </authorList>
    </citation>
    <scope>NUCLEOTIDE SEQUENCE [LARGE SCALE GENOMIC DNA]</scope>
    <source>
        <strain evidence="2 3">AArc-curdl1</strain>
    </source>
</reference>
<dbReference type="Gene3D" id="3.20.20.70">
    <property type="entry name" value="Aldolase class I"/>
    <property type="match status" value="1"/>
</dbReference>
<protein>
    <submittedName>
        <fullName evidence="2">BtpA/SgcQ family protein</fullName>
    </submittedName>
</protein>
<comment type="similarity">
    <text evidence="1">Belongs to the BtpA family.</text>
</comment>
<accession>A0AAP2Z686</accession>
<dbReference type="PANTHER" id="PTHR21381:SF3">
    <property type="entry name" value="SGC REGION PROTEIN SGCQ-RELATED"/>
    <property type="match status" value="1"/>
</dbReference>
<dbReference type="PIRSF" id="PIRSF005956">
    <property type="entry name" value="BtpA"/>
    <property type="match status" value="1"/>
</dbReference>
<keyword evidence="3" id="KW-1185">Reference proteome</keyword>
<dbReference type="Proteomes" id="UP001321047">
    <property type="component" value="Unassembled WGS sequence"/>
</dbReference>
<dbReference type="CDD" id="cd04722">
    <property type="entry name" value="TIM_phosphate_binding"/>
    <property type="match status" value="1"/>
</dbReference>
<name>A0AAP2Z686_9EURY</name>
<organism evidence="2 3">
    <name type="scientific">Natronosalvus hydrolyticus</name>
    <dbReference type="NCBI Taxonomy" id="2979988"/>
    <lineage>
        <taxon>Archaea</taxon>
        <taxon>Methanobacteriati</taxon>
        <taxon>Methanobacteriota</taxon>
        <taxon>Stenosarchaea group</taxon>
        <taxon>Halobacteria</taxon>
        <taxon>Halobacteriales</taxon>
        <taxon>Natrialbaceae</taxon>
        <taxon>Natronosalvus</taxon>
    </lineage>
</organism>
<evidence type="ECO:0000313" key="2">
    <source>
        <dbReference type="EMBL" id="MCU4751484.1"/>
    </source>
</evidence>
<dbReference type="NCBIfam" id="TIGR00259">
    <property type="entry name" value="thylakoid_BtpA"/>
    <property type="match status" value="1"/>
</dbReference>
<dbReference type="Pfam" id="PF03437">
    <property type="entry name" value="BtpA"/>
    <property type="match status" value="1"/>
</dbReference>
<comment type="caution">
    <text evidence="2">The sequence shown here is derived from an EMBL/GenBank/DDBJ whole genome shotgun (WGS) entry which is preliminary data.</text>
</comment>
<dbReference type="PANTHER" id="PTHR21381">
    <property type="entry name" value="ZGC:162297"/>
    <property type="match status" value="1"/>
</dbReference>
<dbReference type="SUPFAM" id="SSF51366">
    <property type="entry name" value="Ribulose-phoshate binding barrel"/>
    <property type="match status" value="1"/>
</dbReference>
<dbReference type="RefSeq" id="WP_342807329.1">
    <property type="nucleotide sequence ID" value="NZ_JAOPJZ010000003.1"/>
</dbReference>
<dbReference type="AlphaFoldDB" id="A0AAP2Z686"/>
<dbReference type="InterPro" id="IPR013785">
    <property type="entry name" value="Aldolase_TIM"/>
</dbReference>
<gene>
    <name evidence="2" type="ORF">OB919_05740</name>
</gene>
<evidence type="ECO:0000313" key="3">
    <source>
        <dbReference type="Proteomes" id="UP001321047"/>
    </source>
</evidence>
<dbReference type="EMBL" id="JAOPJZ010000003">
    <property type="protein sequence ID" value="MCU4751484.1"/>
    <property type="molecule type" value="Genomic_DNA"/>
</dbReference>